<dbReference type="InterPro" id="IPR001584">
    <property type="entry name" value="Integrase_cat-core"/>
</dbReference>
<dbReference type="PANTHER" id="PTHR37984">
    <property type="entry name" value="PROTEIN CBG26694"/>
    <property type="match status" value="1"/>
</dbReference>
<feature type="domain" description="Integrase catalytic" evidence="1">
    <location>
        <begin position="222"/>
        <end position="377"/>
    </location>
</feature>
<dbReference type="InterPro" id="IPR036397">
    <property type="entry name" value="RNaseH_sf"/>
</dbReference>
<organism evidence="2 3">
    <name type="scientific">Phytophthora fragariae</name>
    <dbReference type="NCBI Taxonomy" id="53985"/>
    <lineage>
        <taxon>Eukaryota</taxon>
        <taxon>Sar</taxon>
        <taxon>Stramenopiles</taxon>
        <taxon>Oomycota</taxon>
        <taxon>Peronosporomycetes</taxon>
        <taxon>Peronosporales</taxon>
        <taxon>Peronosporaceae</taxon>
        <taxon>Phytophthora</taxon>
    </lineage>
</organism>
<dbReference type="Pfam" id="PF17921">
    <property type="entry name" value="Integrase_H2C2"/>
    <property type="match status" value="1"/>
</dbReference>
<accession>A0A6G0QN13</accession>
<sequence>MLALREFRSMLLGQELHLHTDHLNLTYSTFHDVHMMRWRLEIEEFGPTFHYIPGSSNIVADALARLPISDEGSAALEEKAALLMAAASEVEETATPTMAAVAETAMDGGFAVDLRVIADEQRRDTTGSLGDSDEQEIAGTMLRVDPTSKKVLVPKRLQQRLVQSYHDLLLHPGAATMAHTIAQVFYWRGMEADVHKLVDNCIVCLKAKHPTTRFGKLPPKSVEVRPWFEIAVDSIGPYGKKRFSALTIIDTATRLIEILPTIDATSMEAAYLMDRYWFARDPRPTRCIHDGGSEFKKEFAELLDSYGVESVPTTTRNPQANAVIERVHRVICEKMRTKDIQTQADWADFLNNTMFAMRTSNHSMLKASPAQLAFGRDMLVDVAHTTDWTAEHRRKVEQERAHNERENQGRAKWTYRPGDHVLLRRDAGIQGKMQPLFDGPFEVIAVQEHGTLTLDKGRYLEKVDIRRVRPCKGKRGGDCEQPQ</sequence>
<dbReference type="InterPro" id="IPR012337">
    <property type="entry name" value="RNaseH-like_sf"/>
</dbReference>
<reference evidence="2 3" key="1">
    <citation type="submission" date="2018-09" db="EMBL/GenBank/DDBJ databases">
        <title>Genomic investigation of the strawberry pathogen Phytophthora fragariae indicates pathogenicity is determined by transcriptional variation in three key races.</title>
        <authorList>
            <person name="Adams T.M."/>
            <person name="Armitage A.D."/>
            <person name="Sobczyk M.K."/>
            <person name="Bates H.J."/>
            <person name="Dunwell J.M."/>
            <person name="Nellist C.F."/>
            <person name="Harrison R.J."/>
        </authorList>
    </citation>
    <scope>NUCLEOTIDE SEQUENCE [LARGE SCALE GENOMIC DNA]</scope>
    <source>
        <strain evidence="2 3">NOV-77</strain>
    </source>
</reference>
<gene>
    <name evidence="2" type="ORF">PF008_g24715</name>
</gene>
<proteinExistence type="predicted"/>
<comment type="caution">
    <text evidence="2">The sequence shown here is derived from an EMBL/GenBank/DDBJ whole genome shotgun (WGS) entry which is preliminary data.</text>
</comment>
<protein>
    <recommendedName>
        <fullName evidence="1">Integrase catalytic domain-containing protein</fullName>
    </recommendedName>
</protein>
<dbReference type="PROSITE" id="PS50994">
    <property type="entry name" value="INTEGRASE"/>
    <property type="match status" value="1"/>
</dbReference>
<dbReference type="GO" id="GO:0015074">
    <property type="term" value="P:DNA integration"/>
    <property type="evidence" value="ECO:0007669"/>
    <property type="project" value="InterPro"/>
</dbReference>
<evidence type="ECO:0000313" key="2">
    <source>
        <dbReference type="EMBL" id="KAE9293769.1"/>
    </source>
</evidence>
<dbReference type="InterPro" id="IPR050951">
    <property type="entry name" value="Retrovirus_Pol_polyprotein"/>
</dbReference>
<evidence type="ECO:0000313" key="3">
    <source>
        <dbReference type="Proteomes" id="UP000486351"/>
    </source>
</evidence>
<dbReference type="GO" id="GO:0003676">
    <property type="term" value="F:nucleic acid binding"/>
    <property type="evidence" value="ECO:0007669"/>
    <property type="project" value="InterPro"/>
</dbReference>
<dbReference type="Gene3D" id="3.30.420.10">
    <property type="entry name" value="Ribonuclease H-like superfamily/Ribonuclease H"/>
    <property type="match status" value="1"/>
</dbReference>
<dbReference type="InterPro" id="IPR041588">
    <property type="entry name" value="Integrase_H2C2"/>
</dbReference>
<dbReference type="EMBL" id="QXFY01002686">
    <property type="protein sequence ID" value="KAE9293769.1"/>
    <property type="molecule type" value="Genomic_DNA"/>
</dbReference>
<dbReference type="SUPFAM" id="SSF53098">
    <property type="entry name" value="Ribonuclease H-like"/>
    <property type="match status" value="1"/>
</dbReference>
<evidence type="ECO:0000259" key="1">
    <source>
        <dbReference type="PROSITE" id="PS50994"/>
    </source>
</evidence>
<name>A0A6G0QN13_9STRA</name>
<dbReference type="Proteomes" id="UP000486351">
    <property type="component" value="Unassembled WGS sequence"/>
</dbReference>
<dbReference type="Gene3D" id="1.10.340.70">
    <property type="match status" value="1"/>
</dbReference>
<dbReference type="PANTHER" id="PTHR37984:SF5">
    <property type="entry name" value="PROTEIN NYNRIN-LIKE"/>
    <property type="match status" value="1"/>
</dbReference>
<dbReference type="AlphaFoldDB" id="A0A6G0QN13"/>